<accession>A0A7C4M0M0</accession>
<protein>
    <recommendedName>
        <fullName evidence="2">TfoX C-terminal domain-containing protein</fullName>
    </recommendedName>
</protein>
<dbReference type="Gene3D" id="1.10.150.20">
    <property type="entry name" value="5' to 3' exonuclease, C-terminal subdomain"/>
    <property type="match status" value="1"/>
</dbReference>
<dbReference type="AlphaFoldDB" id="A0A7C4M0M0"/>
<reference evidence="1" key="1">
    <citation type="journal article" date="2020" name="mSystems">
        <title>Genome- and Community-Level Interaction Insights into Carbon Utilization and Element Cycling Functions of Hydrothermarchaeota in Hydrothermal Sediment.</title>
        <authorList>
            <person name="Zhou Z."/>
            <person name="Liu Y."/>
            <person name="Xu W."/>
            <person name="Pan J."/>
            <person name="Luo Z.H."/>
            <person name="Li M."/>
        </authorList>
    </citation>
    <scope>NUCLEOTIDE SEQUENCE [LARGE SCALE GENOMIC DNA]</scope>
    <source>
        <strain evidence="1">SpSt-579</strain>
    </source>
</reference>
<comment type="caution">
    <text evidence="1">The sequence shown here is derived from an EMBL/GenBank/DDBJ whole genome shotgun (WGS) entry which is preliminary data.</text>
</comment>
<dbReference type="EMBL" id="DSYQ01000008">
    <property type="protein sequence ID" value="HGT71030.1"/>
    <property type="molecule type" value="Genomic_DNA"/>
</dbReference>
<sequence length="89" mass="9951">MSELTTLINIGPVIAKKLQKIGINSAEEFLKRDPYQVFEELLVRVDPTLCRCALGAVIGAKNGIKWNIAMKTAVPKFEKEHSGHKWVNC</sequence>
<name>A0A7C4M0M0_UNCC3</name>
<dbReference type="InterPro" id="IPR021725">
    <property type="entry name" value="Cdd1"/>
</dbReference>
<organism evidence="1">
    <name type="scientific">candidate division CPR3 bacterium</name>
    <dbReference type="NCBI Taxonomy" id="2268181"/>
    <lineage>
        <taxon>Bacteria</taxon>
        <taxon>Bacteria division CPR3</taxon>
    </lineage>
</organism>
<evidence type="ECO:0008006" key="2">
    <source>
        <dbReference type="Google" id="ProtNLM"/>
    </source>
</evidence>
<dbReference type="Pfam" id="PF11731">
    <property type="entry name" value="Cdd1"/>
    <property type="match status" value="1"/>
</dbReference>
<proteinExistence type="predicted"/>
<evidence type="ECO:0000313" key="1">
    <source>
        <dbReference type="EMBL" id="HGT71030.1"/>
    </source>
</evidence>
<gene>
    <name evidence="1" type="ORF">ENT43_02095</name>
</gene>